<dbReference type="RefSeq" id="WP_344839441.1">
    <property type="nucleotide sequence ID" value="NZ_BAABAA010000002.1"/>
</dbReference>
<evidence type="ECO:0000259" key="1">
    <source>
        <dbReference type="Pfam" id="PF12680"/>
    </source>
</evidence>
<proteinExistence type="predicted"/>
<keyword evidence="3" id="KW-1185">Reference proteome</keyword>
<evidence type="ECO:0000313" key="2">
    <source>
        <dbReference type="EMBL" id="GAA3551327.1"/>
    </source>
</evidence>
<accession>A0ABP6WJF0</accession>
<gene>
    <name evidence="2" type="ORF">GCM10022235_18790</name>
</gene>
<protein>
    <recommendedName>
        <fullName evidence="1">SnoaL-like domain-containing protein</fullName>
    </recommendedName>
</protein>
<reference evidence="3" key="1">
    <citation type="journal article" date="2019" name="Int. J. Syst. Evol. Microbiol.">
        <title>The Global Catalogue of Microorganisms (GCM) 10K type strain sequencing project: providing services to taxonomists for standard genome sequencing and annotation.</title>
        <authorList>
            <consortium name="The Broad Institute Genomics Platform"/>
            <consortium name="The Broad Institute Genome Sequencing Center for Infectious Disease"/>
            <person name="Wu L."/>
            <person name="Ma J."/>
        </authorList>
    </citation>
    <scope>NUCLEOTIDE SEQUENCE [LARGE SCALE GENOMIC DNA]</scope>
    <source>
        <strain evidence="3">JCM 16928</strain>
    </source>
</reference>
<dbReference type="Gene3D" id="3.10.450.50">
    <property type="match status" value="1"/>
</dbReference>
<dbReference type="EMBL" id="BAABAA010000002">
    <property type="protein sequence ID" value="GAA3551327.1"/>
    <property type="molecule type" value="Genomic_DNA"/>
</dbReference>
<comment type="caution">
    <text evidence="2">The sequence shown here is derived from an EMBL/GenBank/DDBJ whole genome shotgun (WGS) entry which is preliminary data.</text>
</comment>
<sequence>MPTAESVFALVDKQDVQGIGALLAPRARFAIGNREPADGRDEIVATQGIFFTLVQGLRHELLREWAVDDTTIAETSVTYTRLDGRDVTVPAVSIWTVDEAGLITDFRVFIDQSPLFFEEPLEC</sequence>
<dbReference type="Pfam" id="PF12680">
    <property type="entry name" value="SnoaL_2"/>
    <property type="match status" value="1"/>
</dbReference>
<dbReference type="SUPFAM" id="SSF54427">
    <property type="entry name" value="NTF2-like"/>
    <property type="match status" value="1"/>
</dbReference>
<dbReference type="InterPro" id="IPR037401">
    <property type="entry name" value="SnoaL-like"/>
</dbReference>
<evidence type="ECO:0000313" key="3">
    <source>
        <dbReference type="Proteomes" id="UP001501222"/>
    </source>
</evidence>
<feature type="domain" description="SnoaL-like" evidence="1">
    <location>
        <begin position="5"/>
        <end position="105"/>
    </location>
</feature>
<name>A0ABP6WJF0_9ACTN</name>
<dbReference type="InterPro" id="IPR032710">
    <property type="entry name" value="NTF2-like_dom_sf"/>
</dbReference>
<organism evidence="2 3">
    <name type="scientific">Kribbella ginsengisoli</name>
    <dbReference type="NCBI Taxonomy" id="363865"/>
    <lineage>
        <taxon>Bacteria</taxon>
        <taxon>Bacillati</taxon>
        <taxon>Actinomycetota</taxon>
        <taxon>Actinomycetes</taxon>
        <taxon>Propionibacteriales</taxon>
        <taxon>Kribbellaceae</taxon>
        <taxon>Kribbella</taxon>
    </lineage>
</organism>
<dbReference type="Proteomes" id="UP001501222">
    <property type="component" value="Unassembled WGS sequence"/>
</dbReference>